<evidence type="ECO:0000313" key="2">
    <source>
        <dbReference type="Proteomes" id="UP000004416"/>
    </source>
</evidence>
<dbReference type="HOGENOM" id="CLU_3308485_0_0_9"/>
<protein>
    <submittedName>
        <fullName evidence="1">Uncharacterized protein</fullName>
    </submittedName>
</protein>
<evidence type="ECO:0000313" key="1">
    <source>
        <dbReference type="EMBL" id="EHL06220.1"/>
    </source>
</evidence>
<organism evidence="1 2">
    <name type="scientific">Desulfitobacterium hafniense DP7</name>
    <dbReference type="NCBI Taxonomy" id="537010"/>
    <lineage>
        <taxon>Bacteria</taxon>
        <taxon>Bacillati</taxon>
        <taxon>Bacillota</taxon>
        <taxon>Clostridia</taxon>
        <taxon>Eubacteriales</taxon>
        <taxon>Desulfitobacteriaceae</taxon>
        <taxon>Desulfitobacterium</taxon>
    </lineage>
</organism>
<dbReference type="EMBL" id="AFZX01000084">
    <property type="protein sequence ID" value="EHL06220.1"/>
    <property type="molecule type" value="Genomic_DNA"/>
</dbReference>
<accession>G9XQ52</accession>
<name>G9XQ52_DESHA</name>
<dbReference type="Proteomes" id="UP000004416">
    <property type="component" value="Unassembled WGS sequence"/>
</dbReference>
<reference evidence="1 2" key="1">
    <citation type="submission" date="2011-08" db="EMBL/GenBank/DDBJ databases">
        <authorList>
            <person name="Weinstock G."/>
            <person name="Sodergren E."/>
            <person name="Clifton S."/>
            <person name="Fulton L."/>
            <person name="Fulton B."/>
            <person name="Courtney L."/>
            <person name="Fronick C."/>
            <person name="Harrison M."/>
            <person name="Strong C."/>
            <person name="Farmer C."/>
            <person name="Delahaunty K."/>
            <person name="Markovic C."/>
            <person name="Hall O."/>
            <person name="Minx P."/>
            <person name="Tomlinson C."/>
            <person name="Mitreva M."/>
            <person name="Hou S."/>
            <person name="Chen J."/>
            <person name="Wollam A."/>
            <person name="Pepin K.H."/>
            <person name="Johnson M."/>
            <person name="Bhonagiri V."/>
            <person name="Zhang X."/>
            <person name="Suruliraj S."/>
            <person name="Warren W."/>
            <person name="Chinwalla A."/>
            <person name="Mardis E.R."/>
            <person name="Wilson R.K."/>
        </authorList>
    </citation>
    <scope>NUCLEOTIDE SEQUENCE [LARGE SCALE GENOMIC DNA]</scope>
    <source>
        <strain evidence="1 2">DP7</strain>
    </source>
</reference>
<comment type="caution">
    <text evidence="1">The sequence shown here is derived from an EMBL/GenBank/DDBJ whole genome shotgun (WGS) entry which is preliminary data.</text>
</comment>
<proteinExistence type="predicted"/>
<dbReference type="AlphaFoldDB" id="G9XQ52"/>
<gene>
    <name evidence="1" type="ORF">HMPREF0322_03098</name>
</gene>
<dbReference type="PATRIC" id="fig|537010.4.peg.2898"/>
<sequence length="39" mass="4483">MKFFSLQAGRRLETEFLAFDITSISSCSELNQTGQIRKE</sequence>